<dbReference type="Pfam" id="PF07833">
    <property type="entry name" value="Cu_amine_oxidN1"/>
    <property type="match status" value="1"/>
</dbReference>
<dbReference type="InterPro" id="IPR012854">
    <property type="entry name" value="Cu_amine_oxidase-like_N"/>
</dbReference>
<keyword evidence="4" id="KW-1185">Reference proteome</keyword>
<dbReference type="AlphaFoldDB" id="A0A267M7L7"/>
<feature type="chain" id="PRO_5012537688" description="Copper amine oxidase-like N-terminal domain-containing protein" evidence="1">
    <location>
        <begin position="33"/>
        <end position="709"/>
    </location>
</feature>
<protein>
    <recommendedName>
        <fullName evidence="2">Copper amine oxidase-like N-terminal domain-containing protein</fullName>
    </recommendedName>
</protein>
<evidence type="ECO:0000256" key="1">
    <source>
        <dbReference type="SAM" id="SignalP"/>
    </source>
</evidence>
<evidence type="ECO:0000313" key="4">
    <source>
        <dbReference type="Proteomes" id="UP000216024"/>
    </source>
</evidence>
<feature type="signal peptide" evidence="1">
    <location>
        <begin position="1"/>
        <end position="32"/>
    </location>
</feature>
<reference evidence="3 4" key="1">
    <citation type="submission" date="2017-06" db="EMBL/GenBank/DDBJ databases">
        <title>Draft genome sequence of anaerobic fermentative bacterium Anaeromicrobium sediminis DY2726D isolated from West Pacific Ocean sediments.</title>
        <authorList>
            <person name="Zeng X."/>
        </authorList>
    </citation>
    <scope>NUCLEOTIDE SEQUENCE [LARGE SCALE GENOMIC DNA]</scope>
    <source>
        <strain evidence="3 4">DY2726D</strain>
    </source>
</reference>
<evidence type="ECO:0000259" key="2">
    <source>
        <dbReference type="Pfam" id="PF07833"/>
    </source>
</evidence>
<dbReference type="OrthoDB" id="2023214at2"/>
<dbReference type="InterPro" id="IPR036582">
    <property type="entry name" value="Mao_N_sf"/>
</dbReference>
<dbReference type="EMBL" id="NIBG01000050">
    <property type="protein sequence ID" value="PAB55579.1"/>
    <property type="molecule type" value="Genomic_DNA"/>
</dbReference>
<comment type="caution">
    <text evidence="3">The sequence shown here is derived from an EMBL/GenBank/DDBJ whole genome shotgun (WGS) entry which is preliminary data.</text>
</comment>
<sequence>MLKGGCLSMKKTIALVLAMSMALCTIPMASFAASHNSLTKIVTIKDHIELESNSPLLKIENDGGDFGAREVIQLELENAKWLDETKLASTVEGEGTVTLTRKSDSKVEIVADNIAEGSVIKIPLKVEVQHEGEAVVSVTSKSGAVTEGEYTFAHVVEGGTTITLDDTVKFAGSAHIETLTIEESAIGSIDVDELDHIKLELTDDFKLDESSIVIGGSLIGDPSKVQVQKLDNNTIKLNFQDGALVTDLTERGEIEVSGLRVKTTSDSEEGTVYMTVKSNDPSIKTTNLEVGEYKEYEVIVEADDEPTEIFSGTYVDGVGTVDEAHELVKLTMEEEVLGSWTDGRIVNVQLPKEVKILNVIKSGDPIADEEIDENEFEFIMTNSSKKKLELTFYVSVEAGFQGDIKALVTSRGLEKDYEVVLGKAIAPVTIQTEVVNIKAGLRDQEIGKITITENKAKGIQEGHIVIELEEHMEWDHEPTVKVVQGDLEIDKYGIEVEDNLLTITVDSQSEEPSVIEITGINVNVDNSIAIGKVMAEIKGDGLIQNGYDKSLPQSKSYQLRYMGRFSKDYYVELEVANVYDDTTLVNQAQFVIGQKEYKVGEETKIADVAPYIKDGRTMLPVRYVADSIGVEDNNIMWDGKTRTVTIFKDHRIVQIKIGSNKLMVNGMTIMMDTVAEIKDGRTMLPVSFIARALGAEVEWHGATRTVTIR</sequence>
<name>A0A267M7L7_9FIRM</name>
<evidence type="ECO:0000313" key="3">
    <source>
        <dbReference type="EMBL" id="PAB55579.1"/>
    </source>
</evidence>
<gene>
    <name evidence="3" type="ORF">CCE28_21680</name>
</gene>
<feature type="domain" description="Copper amine oxidase-like N-terminal" evidence="2">
    <location>
        <begin position="602"/>
        <end position="708"/>
    </location>
</feature>
<dbReference type="SUPFAM" id="SSF55383">
    <property type="entry name" value="Copper amine oxidase, domain N"/>
    <property type="match status" value="2"/>
</dbReference>
<dbReference type="Proteomes" id="UP000216024">
    <property type="component" value="Unassembled WGS sequence"/>
</dbReference>
<accession>A0A267M7L7</accession>
<organism evidence="3 4">
    <name type="scientific">Anaeromicrobium sediminis</name>
    <dbReference type="NCBI Taxonomy" id="1478221"/>
    <lineage>
        <taxon>Bacteria</taxon>
        <taxon>Bacillati</taxon>
        <taxon>Bacillota</taxon>
        <taxon>Clostridia</taxon>
        <taxon>Peptostreptococcales</taxon>
        <taxon>Thermotaleaceae</taxon>
        <taxon>Anaeromicrobium</taxon>
    </lineage>
</organism>
<dbReference type="Gene3D" id="3.30.457.10">
    <property type="entry name" value="Copper amine oxidase-like, N-terminal domain"/>
    <property type="match status" value="2"/>
</dbReference>
<keyword evidence="1" id="KW-0732">Signal</keyword>
<proteinExistence type="predicted"/>